<dbReference type="SUPFAM" id="SSF56672">
    <property type="entry name" value="DNA/RNA polymerases"/>
    <property type="match status" value="1"/>
</dbReference>
<dbReference type="SUPFAM" id="SSF52113">
    <property type="entry name" value="BRCT domain"/>
    <property type="match status" value="1"/>
</dbReference>
<feature type="region of interest" description="Disordered" evidence="16">
    <location>
        <begin position="90"/>
        <end position="121"/>
    </location>
</feature>
<dbReference type="GO" id="GO:0046872">
    <property type="term" value="F:metal ion binding"/>
    <property type="evidence" value="ECO:0007669"/>
    <property type="project" value="UniProtKB-KW"/>
</dbReference>
<dbReference type="Gene3D" id="1.10.150.20">
    <property type="entry name" value="5' to 3' exonuclease, C-terminal subdomain"/>
    <property type="match status" value="1"/>
</dbReference>
<dbReference type="FunFam" id="3.40.50.10190:FF:000011">
    <property type="entry name" value="DNA repair protein REV1"/>
    <property type="match status" value="1"/>
</dbReference>
<dbReference type="PROSITE" id="PS50173">
    <property type="entry name" value="UMUC"/>
    <property type="match status" value="1"/>
</dbReference>
<comment type="caution">
    <text evidence="19">The sequence shown here is derived from an EMBL/GenBank/DDBJ whole genome shotgun (WGS) entry which is preliminary data.</text>
</comment>
<dbReference type="AlphaFoldDB" id="A0AAN6D1Y4"/>
<dbReference type="PROSITE" id="PS50172">
    <property type="entry name" value="BRCT"/>
    <property type="match status" value="1"/>
</dbReference>
<dbReference type="Pfam" id="PF16589">
    <property type="entry name" value="BRCT_2"/>
    <property type="match status" value="1"/>
</dbReference>
<dbReference type="InterPro" id="IPR017961">
    <property type="entry name" value="DNA_pol_Y-fam_little_finger"/>
</dbReference>
<comment type="similarity">
    <text evidence="3">Belongs to the DNA polymerase type-Y family.</text>
</comment>
<dbReference type="Pfam" id="PF00817">
    <property type="entry name" value="IMS"/>
    <property type="match status" value="1"/>
</dbReference>
<proteinExistence type="inferred from homology"/>
<evidence type="ECO:0000256" key="11">
    <source>
        <dbReference type="ARBA" id="ARBA00023125"/>
    </source>
</evidence>
<keyword evidence="9" id="KW-0227">DNA damage</keyword>
<dbReference type="PANTHER" id="PTHR45990">
    <property type="entry name" value="DNA REPAIR PROTEIN REV1"/>
    <property type="match status" value="1"/>
</dbReference>
<evidence type="ECO:0000256" key="3">
    <source>
        <dbReference type="ARBA" id="ARBA00010945"/>
    </source>
</evidence>
<evidence type="ECO:0000256" key="2">
    <source>
        <dbReference type="ARBA" id="ARBA00004123"/>
    </source>
</evidence>
<keyword evidence="7" id="KW-0548">Nucleotidyltransferase</keyword>
<dbReference type="GO" id="GO:0070987">
    <property type="term" value="P:error-free translesion synthesis"/>
    <property type="evidence" value="ECO:0007669"/>
    <property type="project" value="UniProtKB-ARBA"/>
</dbReference>
<dbReference type="Gene3D" id="6.10.250.1490">
    <property type="match status" value="1"/>
</dbReference>
<comment type="cofactor">
    <cofactor evidence="1">
        <name>Mg(2+)</name>
        <dbReference type="ChEBI" id="CHEBI:18420"/>
    </cofactor>
</comment>
<evidence type="ECO:0000256" key="4">
    <source>
        <dbReference type="ARBA" id="ARBA00020399"/>
    </source>
</evidence>
<dbReference type="CDD" id="cd01701">
    <property type="entry name" value="PolY_Rev1"/>
    <property type="match status" value="1"/>
</dbReference>
<evidence type="ECO:0000256" key="8">
    <source>
        <dbReference type="ARBA" id="ARBA00022723"/>
    </source>
</evidence>
<dbReference type="GO" id="GO:0003887">
    <property type="term" value="F:DNA-directed DNA polymerase activity"/>
    <property type="evidence" value="ECO:0007669"/>
    <property type="project" value="InterPro"/>
</dbReference>
<dbReference type="GO" id="GO:0042276">
    <property type="term" value="P:error-prone translesion synthesis"/>
    <property type="evidence" value="ECO:0007669"/>
    <property type="project" value="TreeGrafter"/>
</dbReference>
<dbReference type="Gene3D" id="3.40.50.10190">
    <property type="entry name" value="BRCT domain"/>
    <property type="match status" value="1"/>
</dbReference>
<dbReference type="Gene3D" id="3.30.1490.100">
    <property type="entry name" value="DNA polymerase, Y-family, little finger domain"/>
    <property type="match status" value="1"/>
</dbReference>
<dbReference type="Proteomes" id="UP000738402">
    <property type="component" value="Unassembled WGS sequence"/>
</dbReference>
<keyword evidence="12" id="KW-0234">DNA repair</keyword>
<evidence type="ECO:0000313" key="20">
    <source>
        <dbReference type="Proteomes" id="UP000738402"/>
    </source>
</evidence>
<evidence type="ECO:0000256" key="5">
    <source>
        <dbReference type="ARBA" id="ARBA00022634"/>
    </source>
</evidence>
<keyword evidence="10" id="KW-0460">Magnesium</keyword>
<evidence type="ECO:0000256" key="7">
    <source>
        <dbReference type="ARBA" id="ARBA00022695"/>
    </source>
</evidence>
<dbReference type="CDD" id="cd17719">
    <property type="entry name" value="BRCT_Rev1"/>
    <property type="match status" value="1"/>
</dbReference>
<evidence type="ECO:0000256" key="13">
    <source>
        <dbReference type="ARBA" id="ARBA00023242"/>
    </source>
</evidence>
<dbReference type="Gene3D" id="3.30.70.270">
    <property type="match status" value="1"/>
</dbReference>
<evidence type="ECO:0000256" key="15">
    <source>
        <dbReference type="ARBA" id="ARBA00081902"/>
    </source>
</evidence>
<dbReference type="InterPro" id="IPR043502">
    <property type="entry name" value="DNA/RNA_pol_sf"/>
</dbReference>
<dbReference type="GO" id="GO:0005634">
    <property type="term" value="C:nucleus"/>
    <property type="evidence" value="ECO:0007669"/>
    <property type="project" value="UniProtKB-SubCell"/>
</dbReference>
<accession>A0AAN6D1Y4</accession>
<sequence>MDSSAVTEWGSVGDSEIELLLKEHEKRRNSGLNVDTDNKVQIVSSQPESIDATQQDVKLESASQDWGSMDDSEFISFVNKLSQNYGLHQPVITSQTSTDHATKAEEDESVGGENNEDEPGDVYINEINSLDPEEIDPGSQELEFGDYERYFRHKTLKQQQQDQEYVEFTKKARNLEYPPIFQNCVIYVNGKTNPDVQQLHKLIILHGGKFIHMLGAKGNATHIIAENLTPQKKLEFRNYKVVTPKWIVDSVEAAKLQPWGEYMLIHNDYGQRRLQLRTEPAREQEDVEISQLSQVTEPDDNLHKREDIHMPDHMNCKHPNFLPNFFANSRLHHLSSWKADLKSRFLQRAIGTLQGRRHDSRPADKNVILHVDFDCFFATVSALTCNPPIDINEVPVCVTHGGNTSDIASCNYVARKYGCKNGMWLRSARRLCPNLVCLDYNFDEYERVSNIFYEILLSYDIDSVLPVSVDEALVDISSMSASQHPLEIMKDIKKKVYNATNCSVSCGSGSNVLLAKLALRRAKPNGTFYVEDDHITDFLDIVKFSELPGIGPQICAKLETEMQKTALMVKDVRKIPGDKLASIFGPKTGVTIYNYARGLDDTCIDILKNPEAFQRKSISIDVNWGIRFDRDVEVEKFLSDLAKELSKRLANAKMVGSSVTLKLATRHPDAPIDPPKYLGMGECEFVSKTSRLGHFTREAGILGNELRYLYRMLNVAVKELRGVSISMNRLSFETKKNIHGLDADQRILPLNSTAKDPEATLAAKSLCAESTPKKKANTKEYRIPENEINWEVFNELPIEIQDELRHELGRRHLSITGSLYRSPKKRKKDFFNDFRSPTKRKLVMDKILVDTNYVEAKSRLSFQKIPTTQFQEVLDKLKLWFDCTIRSDGPHEMDLNLFNEFMFSLFEIGEMTKYGSIVRLFEEKLVFSKSHSGYEQWKRITTELRTMFSEVKYDDLEFNF</sequence>
<dbReference type="FunFam" id="3.30.1490.100:FF:000001">
    <property type="entry name" value="DNA repair protein REV1"/>
    <property type="match status" value="1"/>
</dbReference>
<evidence type="ECO:0000259" key="18">
    <source>
        <dbReference type="PROSITE" id="PS50173"/>
    </source>
</evidence>
<keyword evidence="13" id="KW-0539">Nucleus</keyword>
<dbReference type="GO" id="GO:0006281">
    <property type="term" value="P:DNA repair"/>
    <property type="evidence" value="ECO:0007669"/>
    <property type="project" value="UniProtKB-KW"/>
</dbReference>
<feature type="domain" description="BRCT" evidence="17">
    <location>
        <begin position="176"/>
        <end position="264"/>
    </location>
</feature>
<evidence type="ECO:0000313" key="19">
    <source>
        <dbReference type="EMBL" id="KAG7724075.1"/>
    </source>
</evidence>
<dbReference type="Pfam" id="PF21999">
    <property type="entry name" value="IMS_HHH_1"/>
    <property type="match status" value="1"/>
</dbReference>
<keyword evidence="5" id="KW-0237">DNA synthesis</keyword>
<dbReference type="InterPro" id="IPR043128">
    <property type="entry name" value="Rev_trsase/Diguanyl_cyclase"/>
</dbReference>
<evidence type="ECO:0000256" key="12">
    <source>
        <dbReference type="ARBA" id="ARBA00023204"/>
    </source>
</evidence>
<keyword evidence="8" id="KW-0479">Metal-binding</keyword>
<dbReference type="InterPro" id="IPR053848">
    <property type="entry name" value="IMS_HHH_1"/>
</dbReference>
<dbReference type="PANTHER" id="PTHR45990:SF1">
    <property type="entry name" value="DNA REPAIR PROTEIN REV1"/>
    <property type="match status" value="1"/>
</dbReference>
<comment type="subcellular location">
    <subcellularLocation>
        <location evidence="2">Nucleus</location>
    </subcellularLocation>
</comment>
<organism evidence="19 20">
    <name type="scientific">Ogataea haglerorum</name>
    <dbReference type="NCBI Taxonomy" id="1937702"/>
    <lineage>
        <taxon>Eukaryota</taxon>
        <taxon>Fungi</taxon>
        <taxon>Dikarya</taxon>
        <taxon>Ascomycota</taxon>
        <taxon>Saccharomycotina</taxon>
        <taxon>Pichiomycetes</taxon>
        <taxon>Pichiales</taxon>
        <taxon>Pichiaceae</taxon>
        <taxon>Ogataea</taxon>
    </lineage>
</organism>
<dbReference type="GO" id="GO:0017125">
    <property type="term" value="F:deoxycytidyl transferase activity"/>
    <property type="evidence" value="ECO:0007669"/>
    <property type="project" value="TreeGrafter"/>
</dbReference>
<dbReference type="InterPro" id="IPR001357">
    <property type="entry name" value="BRCT_dom"/>
</dbReference>
<dbReference type="GO" id="GO:0003684">
    <property type="term" value="F:damaged DNA binding"/>
    <property type="evidence" value="ECO:0007669"/>
    <property type="project" value="InterPro"/>
</dbReference>
<keyword evidence="6" id="KW-0808">Transferase</keyword>
<gene>
    <name evidence="19" type="ORF">KL933_005037</name>
</gene>
<comment type="function">
    <text evidence="14">Deoxycytidyl transferase involved in DNA repair. Transfers a dCMP residue from dCTP to the 3'-end of a DNA primer in a template-dependent reaction. May assist in the first step in the bypass of abasic lesions by the insertion of a nucleotide opposite the lesion. Required for normal induction of mutations by physical and chemical agents. Involved in mitochondrial DNA mutagenesis.</text>
</comment>
<evidence type="ECO:0000256" key="16">
    <source>
        <dbReference type="SAM" id="MobiDB-lite"/>
    </source>
</evidence>
<name>A0AAN6D1Y4_9ASCO</name>
<dbReference type="InterPro" id="IPR036420">
    <property type="entry name" value="BRCT_dom_sf"/>
</dbReference>
<evidence type="ECO:0000256" key="14">
    <source>
        <dbReference type="ARBA" id="ARBA00058985"/>
    </source>
</evidence>
<protein>
    <recommendedName>
        <fullName evidence="4">DNA repair protein REV1</fullName>
    </recommendedName>
    <alternativeName>
        <fullName evidence="15">Reversionless protein 1</fullName>
    </alternativeName>
</protein>
<dbReference type="InterPro" id="IPR001126">
    <property type="entry name" value="UmuC"/>
</dbReference>
<dbReference type="EMBL" id="JAHLUH010000019">
    <property type="protein sequence ID" value="KAG7724075.1"/>
    <property type="molecule type" value="Genomic_DNA"/>
</dbReference>
<dbReference type="InterPro" id="IPR036775">
    <property type="entry name" value="DNA_pol_Y-fam_lit_finger_sf"/>
</dbReference>
<dbReference type="SMART" id="SM00292">
    <property type="entry name" value="BRCT"/>
    <property type="match status" value="1"/>
</dbReference>
<feature type="domain" description="UmuC" evidence="18">
    <location>
        <begin position="368"/>
        <end position="551"/>
    </location>
</feature>
<feature type="compositionally biased region" description="Acidic residues" evidence="16">
    <location>
        <begin position="105"/>
        <end position="120"/>
    </location>
</feature>
<dbReference type="SUPFAM" id="SSF100879">
    <property type="entry name" value="Lesion bypass DNA polymerase (Y-family), little finger domain"/>
    <property type="match status" value="1"/>
</dbReference>
<evidence type="ECO:0000256" key="6">
    <source>
        <dbReference type="ARBA" id="ARBA00022679"/>
    </source>
</evidence>
<reference evidence="19" key="1">
    <citation type="journal article" date="2021" name="G3 (Bethesda)">
        <title>Genomic diversity, chromosomal rearrangements, and interspecies hybridization in the ogataea polymorpha species complex.</title>
        <authorList>
            <person name="Hanson S.J."/>
            <person name="Cinneide E.O."/>
            <person name="Salzberg L.I."/>
            <person name="Wolfe K.H."/>
            <person name="McGowan J."/>
            <person name="Fitzpatrick D.A."/>
            <person name="Matlin K."/>
        </authorList>
    </citation>
    <scope>NUCLEOTIDE SEQUENCE</scope>
    <source>
        <strain evidence="19">83-405-1</strain>
    </source>
</reference>
<evidence type="ECO:0000259" key="17">
    <source>
        <dbReference type="PROSITE" id="PS50172"/>
    </source>
</evidence>
<evidence type="ECO:0000256" key="1">
    <source>
        <dbReference type="ARBA" id="ARBA00001946"/>
    </source>
</evidence>
<dbReference type="Pfam" id="PF11799">
    <property type="entry name" value="IMS_C"/>
    <property type="match status" value="1"/>
</dbReference>
<keyword evidence="11" id="KW-0238">DNA-binding</keyword>
<evidence type="ECO:0000256" key="10">
    <source>
        <dbReference type="ARBA" id="ARBA00022842"/>
    </source>
</evidence>
<evidence type="ECO:0000256" key="9">
    <source>
        <dbReference type="ARBA" id="ARBA00022763"/>
    </source>
</evidence>
<dbReference type="Gene3D" id="3.40.1170.60">
    <property type="match status" value="1"/>
</dbReference>
<feature type="compositionally biased region" description="Polar residues" evidence="16">
    <location>
        <begin position="90"/>
        <end position="99"/>
    </location>
</feature>